<feature type="region of interest" description="Disordered" evidence="1">
    <location>
        <begin position="39"/>
        <end position="98"/>
    </location>
</feature>
<evidence type="ECO:0000256" key="1">
    <source>
        <dbReference type="SAM" id="MobiDB-lite"/>
    </source>
</evidence>
<dbReference type="Proteomes" id="UP000248555">
    <property type="component" value="Unassembled WGS sequence"/>
</dbReference>
<name>A0A327YL27_9BACL</name>
<gene>
    <name evidence="2" type="ORF">B0I26_10364</name>
</gene>
<organism evidence="2 3">
    <name type="scientific">Paranoxybacillus vitaminiphilus</name>
    <dbReference type="NCBI Taxonomy" id="581036"/>
    <lineage>
        <taxon>Bacteria</taxon>
        <taxon>Bacillati</taxon>
        <taxon>Bacillota</taxon>
        <taxon>Bacilli</taxon>
        <taxon>Bacillales</taxon>
        <taxon>Anoxybacillaceae</taxon>
        <taxon>Paranoxybacillus</taxon>
    </lineage>
</organism>
<feature type="compositionally biased region" description="Low complexity" evidence="1">
    <location>
        <begin position="68"/>
        <end position="98"/>
    </location>
</feature>
<dbReference type="EMBL" id="QLMH01000003">
    <property type="protein sequence ID" value="RAK21112.1"/>
    <property type="molecule type" value="Genomic_DNA"/>
</dbReference>
<evidence type="ECO:0000313" key="2">
    <source>
        <dbReference type="EMBL" id="RAK21112.1"/>
    </source>
</evidence>
<dbReference type="OrthoDB" id="1958118at2"/>
<feature type="compositionally biased region" description="Polar residues" evidence="1">
    <location>
        <begin position="52"/>
        <end position="67"/>
    </location>
</feature>
<dbReference type="AlphaFoldDB" id="A0A327YL27"/>
<protein>
    <submittedName>
        <fullName evidence="2">Uncharacterized protein</fullName>
    </submittedName>
</protein>
<dbReference type="RefSeq" id="WP_111644382.1">
    <property type="nucleotide sequence ID" value="NZ_QLMH01000003.1"/>
</dbReference>
<evidence type="ECO:0000313" key="3">
    <source>
        <dbReference type="Proteomes" id="UP000248555"/>
    </source>
</evidence>
<proteinExistence type="predicted"/>
<comment type="caution">
    <text evidence="2">The sequence shown here is derived from an EMBL/GenBank/DDBJ whole genome shotgun (WGS) entry which is preliminary data.</text>
</comment>
<keyword evidence="3" id="KW-1185">Reference proteome</keyword>
<sequence>MNITIEIKAPELAASILALASALDRRTGSIAKATEVLENAKASSPTAPASPIGNTTQLTPAQQATVQQSVPTAVPTAAPTTPVQQPAQQPTQQAEQLVQQPVQQAPQPVPTSAPSYTLDQLAVAATQLVDAGRREELVQLLSSFGVQALTALPKEQYGAFATKLREMGAKI</sequence>
<accession>A0A327YL27</accession>
<reference evidence="2 3" key="1">
    <citation type="submission" date="2018-06" db="EMBL/GenBank/DDBJ databases">
        <title>Genomic Encyclopedia of Type Strains, Phase III (KMG-III): the genomes of soil and plant-associated and newly described type strains.</title>
        <authorList>
            <person name="Whitman W."/>
        </authorList>
    </citation>
    <scope>NUCLEOTIDE SEQUENCE [LARGE SCALE GENOMIC DNA]</scope>
    <source>
        <strain evidence="2 3">CGMCC 1.8979</strain>
    </source>
</reference>
<feature type="compositionally biased region" description="Low complexity" evidence="1">
    <location>
        <begin position="42"/>
        <end position="51"/>
    </location>
</feature>